<dbReference type="EMBL" id="PFET01000006">
    <property type="protein sequence ID" value="PJE76005.1"/>
    <property type="molecule type" value="Genomic_DNA"/>
</dbReference>
<gene>
    <name evidence="1" type="ORF">COV04_01525</name>
</gene>
<dbReference type="AlphaFoldDB" id="A0A2M8LEZ9"/>
<dbReference type="InterPro" id="IPR000831">
    <property type="entry name" value="Trp_repress"/>
</dbReference>
<protein>
    <submittedName>
        <fullName evidence="1">DNA-binding transcriptional regulator</fullName>
    </submittedName>
</protein>
<dbReference type="GO" id="GO:0003700">
    <property type="term" value="F:DNA-binding transcription factor activity"/>
    <property type="evidence" value="ECO:0007669"/>
    <property type="project" value="InterPro"/>
</dbReference>
<dbReference type="PANTHER" id="PTHR40080">
    <property type="entry name" value="LMO1763 PROTEIN"/>
    <property type="match status" value="1"/>
</dbReference>
<comment type="caution">
    <text evidence="1">The sequence shown here is derived from an EMBL/GenBank/DDBJ whole genome shotgun (WGS) entry which is preliminary data.</text>
</comment>
<dbReference type="InterPro" id="IPR010921">
    <property type="entry name" value="Trp_repressor/repl_initiator"/>
</dbReference>
<name>A0A2M8LEZ9_9BACT</name>
<sequence>MAKQRFLEKNYRQNPWFRQLCRAFLSCKTEAQLADLWRDVATLAELQALSERLEVASLIAEGRTYREVTQKTGASTTTVTRVASFLREGSGGYRRVVKKHHRNQSSPAS</sequence>
<dbReference type="Proteomes" id="UP000231152">
    <property type="component" value="Unassembled WGS sequence"/>
</dbReference>
<dbReference type="PIRSF" id="PIRSF012508">
    <property type="entry name" value="YerC"/>
    <property type="match status" value="1"/>
</dbReference>
<dbReference type="InterPro" id="IPR013368">
    <property type="entry name" value="YecD_YerC"/>
</dbReference>
<proteinExistence type="predicted"/>
<keyword evidence="1" id="KW-0238">DNA-binding</keyword>
<dbReference type="Pfam" id="PF01371">
    <property type="entry name" value="Trp_repressor"/>
    <property type="match status" value="1"/>
</dbReference>
<dbReference type="SUPFAM" id="SSF48295">
    <property type="entry name" value="TrpR-like"/>
    <property type="match status" value="1"/>
</dbReference>
<evidence type="ECO:0000313" key="2">
    <source>
        <dbReference type="Proteomes" id="UP000231152"/>
    </source>
</evidence>
<accession>A0A2M8LEZ9</accession>
<reference evidence="1 2" key="1">
    <citation type="submission" date="2017-09" db="EMBL/GenBank/DDBJ databases">
        <title>Depth-based differentiation of microbial function through sediment-hosted aquifers and enrichment of novel symbionts in the deep terrestrial subsurface.</title>
        <authorList>
            <person name="Probst A.J."/>
            <person name="Ladd B."/>
            <person name="Jarett J.K."/>
            <person name="Geller-Mcgrath D.E."/>
            <person name="Sieber C.M."/>
            <person name="Emerson J.B."/>
            <person name="Anantharaman K."/>
            <person name="Thomas B.C."/>
            <person name="Malmstrom R."/>
            <person name="Stieglmeier M."/>
            <person name="Klingl A."/>
            <person name="Woyke T."/>
            <person name="Ryan C.M."/>
            <person name="Banfield J.F."/>
        </authorList>
    </citation>
    <scope>NUCLEOTIDE SEQUENCE [LARGE SCALE GENOMIC DNA]</scope>
    <source>
        <strain evidence="1">CG10_big_fil_rev_8_21_14_0_10_48_11</strain>
    </source>
</reference>
<dbReference type="PANTHER" id="PTHR40080:SF1">
    <property type="entry name" value="TRPR-LIKE PROTEIN YERC_YECD"/>
    <property type="match status" value="1"/>
</dbReference>
<dbReference type="NCBIfam" id="TIGR02531">
    <property type="entry name" value="yecD_yerC"/>
    <property type="match status" value="1"/>
</dbReference>
<evidence type="ECO:0000313" key="1">
    <source>
        <dbReference type="EMBL" id="PJE76005.1"/>
    </source>
</evidence>
<dbReference type="GO" id="GO:0043565">
    <property type="term" value="F:sequence-specific DNA binding"/>
    <property type="evidence" value="ECO:0007669"/>
    <property type="project" value="InterPro"/>
</dbReference>
<dbReference type="Gene3D" id="1.10.1270.10">
    <property type="entry name" value="TrpR-like"/>
    <property type="match status" value="1"/>
</dbReference>
<organism evidence="1 2">
    <name type="scientific">Candidatus Uhrbacteria bacterium CG10_big_fil_rev_8_21_14_0_10_48_11</name>
    <dbReference type="NCBI Taxonomy" id="1975037"/>
    <lineage>
        <taxon>Bacteria</taxon>
        <taxon>Candidatus Uhriibacteriota</taxon>
    </lineage>
</organism>
<dbReference type="InterPro" id="IPR038116">
    <property type="entry name" value="TrpR-like_sf"/>
</dbReference>